<evidence type="ECO:0000256" key="1">
    <source>
        <dbReference type="SAM" id="Coils"/>
    </source>
</evidence>
<sequence length="86" mass="10118">MPVAKIDEKGRILLPKEIRDRMNIKPGEEFLVADLDENAVVLRRIDVRKMLENLIEKAKSIDLEKLEREIEEEGNRIARRKHKISD</sequence>
<feature type="domain" description="SpoVT-AbrB" evidence="2">
    <location>
        <begin position="1"/>
        <end position="47"/>
    </location>
</feature>
<dbReference type="EMBL" id="CP009552">
    <property type="protein sequence ID" value="AIY89104.1"/>
    <property type="molecule type" value="Genomic_DNA"/>
</dbReference>
<dbReference type="Proteomes" id="UP000030624">
    <property type="component" value="Chromosome"/>
</dbReference>
<dbReference type="GO" id="GO:0003677">
    <property type="term" value="F:DNA binding"/>
    <property type="evidence" value="ECO:0007669"/>
    <property type="project" value="InterPro"/>
</dbReference>
<proteinExistence type="predicted"/>
<dbReference type="KEGG" id="gac:GACE_0044"/>
<dbReference type="InterPro" id="IPR007159">
    <property type="entry name" value="SpoVT-AbrB_dom"/>
</dbReference>
<dbReference type="GeneID" id="24796647"/>
<organism evidence="3 4">
    <name type="scientific">Geoglobus acetivorans</name>
    <dbReference type="NCBI Taxonomy" id="565033"/>
    <lineage>
        <taxon>Archaea</taxon>
        <taxon>Methanobacteriati</taxon>
        <taxon>Methanobacteriota</taxon>
        <taxon>Archaeoglobi</taxon>
        <taxon>Archaeoglobales</taxon>
        <taxon>Archaeoglobaceae</taxon>
        <taxon>Geoglobus</taxon>
    </lineage>
</organism>
<evidence type="ECO:0000313" key="4">
    <source>
        <dbReference type="Proteomes" id="UP000030624"/>
    </source>
</evidence>
<dbReference type="NCBIfam" id="TIGR01439">
    <property type="entry name" value="lp_hng_hel_AbrB"/>
    <property type="match status" value="1"/>
</dbReference>
<dbReference type="InterPro" id="IPR037914">
    <property type="entry name" value="SpoVT-AbrB_sf"/>
</dbReference>
<accession>A0A0A7GAQ8</accession>
<dbReference type="Pfam" id="PF04014">
    <property type="entry name" value="MazE_antitoxin"/>
    <property type="match status" value="1"/>
</dbReference>
<dbReference type="eggNOG" id="arCOG00818">
    <property type="taxonomic scope" value="Archaea"/>
</dbReference>
<dbReference type="Gene3D" id="2.10.260.10">
    <property type="match status" value="1"/>
</dbReference>
<evidence type="ECO:0000313" key="3">
    <source>
        <dbReference type="EMBL" id="AIY89104.1"/>
    </source>
</evidence>
<keyword evidence="1" id="KW-0175">Coiled coil</keyword>
<dbReference type="SMART" id="SM00966">
    <property type="entry name" value="SpoVT_AbrB"/>
    <property type="match status" value="1"/>
</dbReference>
<dbReference type="PANTHER" id="PTHR34860:SF6">
    <property type="entry name" value="REPRESSOR-LIKE PROTEIN SSO7C3"/>
    <property type="match status" value="1"/>
</dbReference>
<dbReference type="PANTHER" id="PTHR34860">
    <property type="entry name" value="REPRESSOR-LIKE PROTEIN SSO7C3"/>
    <property type="match status" value="1"/>
</dbReference>
<dbReference type="PROSITE" id="PS51740">
    <property type="entry name" value="SPOVT_ABRB"/>
    <property type="match status" value="1"/>
</dbReference>
<protein>
    <submittedName>
        <fullName evidence="3">Putative regulator of stationary expression</fullName>
    </submittedName>
</protein>
<dbReference type="InterPro" id="IPR052975">
    <property type="entry name" value="Repressor-like_regulatory"/>
</dbReference>
<feature type="coiled-coil region" evidence="1">
    <location>
        <begin position="56"/>
        <end position="83"/>
    </location>
</feature>
<dbReference type="RefSeq" id="WP_048090189.1">
    <property type="nucleotide sequence ID" value="NZ_CP009552.1"/>
</dbReference>
<dbReference type="SUPFAM" id="SSF89447">
    <property type="entry name" value="AbrB/MazE/MraZ-like"/>
    <property type="match status" value="1"/>
</dbReference>
<dbReference type="STRING" id="565033.GACE_0044"/>
<dbReference type="HOGENOM" id="CLU_158484_6_1_2"/>
<gene>
    <name evidence="3" type="ORF">GACE_0044</name>
</gene>
<name>A0A0A7GAQ8_GEOAI</name>
<reference evidence="3 4" key="1">
    <citation type="journal article" date="2015" name="Appl. Environ. Microbiol.">
        <title>The Geoglobus acetivorans genome: Fe(III) reduction, acetate utilization, autotrophic growth, and degradation of aromatic compounds in a hyperthermophilic archaeon.</title>
        <authorList>
            <person name="Mardanov A.V."/>
            <person name="Slododkina G.B."/>
            <person name="Slobodkin A.I."/>
            <person name="Beletsky A.V."/>
            <person name="Gavrilov S.N."/>
            <person name="Kublanov I.V."/>
            <person name="Bonch-Osmolovskaya E.A."/>
            <person name="Skryabin K.G."/>
            <person name="Ravin N.V."/>
        </authorList>
    </citation>
    <scope>NUCLEOTIDE SEQUENCE [LARGE SCALE GENOMIC DNA]</scope>
    <source>
        <strain evidence="3 4">SBH6</strain>
    </source>
</reference>
<evidence type="ECO:0000259" key="2">
    <source>
        <dbReference type="PROSITE" id="PS51740"/>
    </source>
</evidence>
<dbReference type="AlphaFoldDB" id="A0A0A7GAQ8"/>